<evidence type="ECO:0000256" key="6">
    <source>
        <dbReference type="ARBA" id="ARBA00022777"/>
    </source>
</evidence>
<feature type="transmembrane region" description="Helical" evidence="14">
    <location>
        <begin position="84"/>
        <end position="105"/>
    </location>
</feature>
<dbReference type="FunFam" id="3.30.565.10:FF:000010">
    <property type="entry name" value="Sensor histidine kinase RcsC"/>
    <property type="match status" value="1"/>
</dbReference>
<gene>
    <name evidence="17" type="ORF">M622_00920</name>
</gene>
<dbReference type="InterPro" id="IPR011006">
    <property type="entry name" value="CheY-like_superfamily"/>
</dbReference>
<keyword evidence="14" id="KW-0812">Transmembrane</keyword>
<evidence type="ECO:0000256" key="13">
    <source>
        <dbReference type="PROSITE-ProRule" id="PRU00169"/>
    </source>
</evidence>
<dbReference type="SMART" id="SM00387">
    <property type="entry name" value="HATPase_c"/>
    <property type="match status" value="1"/>
</dbReference>
<accession>S9ZIZ6</accession>
<dbReference type="InterPro" id="IPR003594">
    <property type="entry name" value="HATPase_dom"/>
</dbReference>
<keyword evidence="14" id="KW-1133">Transmembrane helix</keyword>
<dbReference type="SUPFAM" id="SSF55874">
    <property type="entry name" value="ATPase domain of HSP90 chaperone/DNA topoisomerase II/histidine kinase"/>
    <property type="match status" value="1"/>
</dbReference>
<feature type="transmembrane region" description="Helical" evidence="14">
    <location>
        <begin position="136"/>
        <end position="154"/>
    </location>
</feature>
<evidence type="ECO:0000313" key="17">
    <source>
        <dbReference type="EMBL" id="EPZ17360.1"/>
    </source>
</evidence>
<keyword evidence="8" id="KW-0902">Two-component regulatory system</keyword>
<dbReference type="Pfam" id="PF00512">
    <property type="entry name" value="HisKA"/>
    <property type="match status" value="1"/>
</dbReference>
<evidence type="ECO:0000259" key="16">
    <source>
        <dbReference type="PROSITE" id="PS50110"/>
    </source>
</evidence>
<evidence type="ECO:0000256" key="11">
    <source>
        <dbReference type="ARBA" id="ARBA00068150"/>
    </source>
</evidence>
<keyword evidence="18" id="KW-1185">Reference proteome</keyword>
<dbReference type="Gene3D" id="3.30.565.10">
    <property type="entry name" value="Histidine kinase-like ATPase, C-terminal domain"/>
    <property type="match status" value="1"/>
</dbReference>
<organism evidence="17 18">
    <name type="scientific">Thauera terpenica 58Eu</name>
    <dbReference type="NCBI Taxonomy" id="1348657"/>
    <lineage>
        <taxon>Bacteria</taxon>
        <taxon>Pseudomonadati</taxon>
        <taxon>Pseudomonadota</taxon>
        <taxon>Betaproteobacteria</taxon>
        <taxon>Rhodocyclales</taxon>
        <taxon>Zoogloeaceae</taxon>
        <taxon>Thauera</taxon>
    </lineage>
</organism>
<dbReference type="Gene3D" id="3.40.50.2300">
    <property type="match status" value="1"/>
</dbReference>
<dbReference type="InterPro" id="IPR004358">
    <property type="entry name" value="Sig_transdc_His_kin-like_C"/>
</dbReference>
<evidence type="ECO:0000256" key="12">
    <source>
        <dbReference type="ARBA" id="ARBA00070152"/>
    </source>
</evidence>
<dbReference type="CDD" id="cd17546">
    <property type="entry name" value="REC_hyHK_CKI1_RcsC-like"/>
    <property type="match status" value="1"/>
</dbReference>
<evidence type="ECO:0000313" key="18">
    <source>
        <dbReference type="Proteomes" id="UP000015455"/>
    </source>
</evidence>
<dbReference type="EMBL" id="ATJV01000001">
    <property type="protein sequence ID" value="EPZ17360.1"/>
    <property type="molecule type" value="Genomic_DNA"/>
</dbReference>
<comment type="caution">
    <text evidence="17">The sequence shown here is derived from an EMBL/GenBank/DDBJ whole genome shotgun (WGS) entry which is preliminary data.</text>
</comment>
<feature type="transmembrane region" description="Helical" evidence="14">
    <location>
        <begin position="161"/>
        <end position="181"/>
    </location>
</feature>
<dbReference type="CDD" id="cd00082">
    <property type="entry name" value="HisKA"/>
    <property type="match status" value="1"/>
</dbReference>
<comment type="function">
    <text evidence="9">Member of the two-component regulatory system BvgS/BvgA. Phosphorylates BvgA via a four-step phosphorelay in response to environmental signals.</text>
</comment>
<reference evidence="17 18" key="1">
    <citation type="submission" date="2013-06" db="EMBL/GenBank/DDBJ databases">
        <title>Draft genome sequence of Thauera terpenica.</title>
        <authorList>
            <person name="Liu B."/>
            <person name="Frostegard A.H."/>
            <person name="Shapleigh J.P."/>
        </authorList>
    </citation>
    <scope>NUCLEOTIDE SEQUENCE [LARGE SCALE GENOMIC DNA]</scope>
    <source>
        <strain evidence="17 18">58Eu</strain>
    </source>
</reference>
<protein>
    <recommendedName>
        <fullName evidence="11">Sensory/regulatory protein RpfC</fullName>
        <ecNumber evidence="2">2.7.13.3</ecNumber>
    </recommendedName>
    <alternativeName>
        <fullName evidence="12">Virulence sensor protein BvgS</fullName>
    </alternativeName>
</protein>
<dbReference type="PROSITE" id="PS50109">
    <property type="entry name" value="HIS_KIN"/>
    <property type="match status" value="1"/>
</dbReference>
<dbReference type="Pfam" id="PF00072">
    <property type="entry name" value="Response_reg"/>
    <property type="match status" value="1"/>
</dbReference>
<dbReference type="AlphaFoldDB" id="S9ZIZ6"/>
<dbReference type="EC" id="2.7.13.3" evidence="2"/>
<dbReference type="InterPro" id="IPR003661">
    <property type="entry name" value="HisK_dim/P_dom"/>
</dbReference>
<keyword evidence="4" id="KW-0808">Transferase</keyword>
<dbReference type="InterPro" id="IPR001789">
    <property type="entry name" value="Sig_transdc_resp-reg_receiver"/>
</dbReference>
<feature type="transmembrane region" description="Helical" evidence="14">
    <location>
        <begin position="20"/>
        <end position="39"/>
    </location>
</feature>
<proteinExistence type="predicted"/>
<evidence type="ECO:0000256" key="5">
    <source>
        <dbReference type="ARBA" id="ARBA00022741"/>
    </source>
</evidence>
<dbReference type="PANTHER" id="PTHR45339">
    <property type="entry name" value="HYBRID SIGNAL TRANSDUCTION HISTIDINE KINASE J"/>
    <property type="match status" value="1"/>
</dbReference>
<dbReference type="PATRIC" id="fig|1348657.5.peg.183"/>
<evidence type="ECO:0000256" key="14">
    <source>
        <dbReference type="SAM" id="Phobius"/>
    </source>
</evidence>
<dbReference type="eggNOG" id="COG0642">
    <property type="taxonomic scope" value="Bacteria"/>
</dbReference>
<dbReference type="Gene3D" id="1.10.287.130">
    <property type="match status" value="1"/>
</dbReference>
<dbReference type="GO" id="GO:0000155">
    <property type="term" value="F:phosphorelay sensor kinase activity"/>
    <property type="evidence" value="ECO:0007669"/>
    <property type="project" value="InterPro"/>
</dbReference>
<evidence type="ECO:0000256" key="8">
    <source>
        <dbReference type="ARBA" id="ARBA00023012"/>
    </source>
</evidence>
<feature type="domain" description="Response regulatory" evidence="16">
    <location>
        <begin position="472"/>
        <end position="591"/>
    </location>
</feature>
<feature type="domain" description="Histidine kinase" evidence="15">
    <location>
        <begin position="222"/>
        <end position="443"/>
    </location>
</feature>
<dbReference type="STRING" id="1348657.M622_00920"/>
<evidence type="ECO:0000256" key="3">
    <source>
        <dbReference type="ARBA" id="ARBA00022553"/>
    </source>
</evidence>
<dbReference type="GO" id="GO:0005524">
    <property type="term" value="F:ATP binding"/>
    <property type="evidence" value="ECO:0007669"/>
    <property type="project" value="UniProtKB-KW"/>
</dbReference>
<evidence type="ECO:0000256" key="7">
    <source>
        <dbReference type="ARBA" id="ARBA00022840"/>
    </source>
</evidence>
<dbReference type="InterPro" id="IPR036097">
    <property type="entry name" value="HisK_dim/P_sf"/>
</dbReference>
<dbReference type="InterPro" id="IPR005467">
    <property type="entry name" value="His_kinase_dom"/>
</dbReference>
<evidence type="ECO:0000256" key="10">
    <source>
        <dbReference type="ARBA" id="ARBA00064003"/>
    </source>
</evidence>
<feature type="modified residue" description="4-aspartylphosphate" evidence="13">
    <location>
        <position position="521"/>
    </location>
</feature>
<dbReference type="SMART" id="SM00448">
    <property type="entry name" value="REC"/>
    <property type="match status" value="1"/>
</dbReference>
<keyword evidence="3 13" id="KW-0597">Phosphoprotein</keyword>
<dbReference type="SUPFAM" id="SSF52172">
    <property type="entry name" value="CheY-like"/>
    <property type="match status" value="1"/>
</dbReference>
<dbReference type="PROSITE" id="PS50110">
    <property type="entry name" value="RESPONSE_REGULATORY"/>
    <property type="match status" value="1"/>
</dbReference>
<evidence type="ECO:0000259" key="15">
    <source>
        <dbReference type="PROSITE" id="PS50109"/>
    </source>
</evidence>
<dbReference type="PRINTS" id="PR00344">
    <property type="entry name" value="BCTRLSENSOR"/>
</dbReference>
<evidence type="ECO:0000256" key="1">
    <source>
        <dbReference type="ARBA" id="ARBA00000085"/>
    </source>
</evidence>
<dbReference type="Proteomes" id="UP000015455">
    <property type="component" value="Unassembled WGS sequence"/>
</dbReference>
<comment type="catalytic activity">
    <reaction evidence="1">
        <text>ATP + protein L-histidine = ADP + protein N-phospho-L-histidine.</text>
        <dbReference type="EC" id="2.7.13.3"/>
    </reaction>
</comment>
<dbReference type="Pfam" id="PF02518">
    <property type="entry name" value="HATPase_c"/>
    <property type="match status" value="1"/>
</dbReference>
<dbReference type="FunFam" id="1.10.287.130:FF:000002">
    <property type="entry name" value="Two-component osmosensing histidine kinase"/>
    <property type="match status" value="1"/>
</dbReference>
<feature type="transmembrane region" description="Helical" evidence="14">
    <location>
        <begin position="46"/>
        <end position="64"/>
    </location>
</feature>
<name>S9ZIZ6_9RHOO</name>
<keyword evidence="5" id="KW-0547">Nucleotide-binding</keyword>
<dbReference type="PANTHER" id="PTHR45339:SF1">
    <property type="entry name" value="HYBRID SIGNAL TRANSDUCTION HISTIDINE KINASE J"/>
    <property type="match status" value="1"/>
</dbReference>
<evidence type="ECO:0000256" key="9">
    <source>
        <dbReference type="ARBA" id="ARBA00058004"/>
    </source>
</evidence>
<comment type="subunit">
    <text evidence="10">At low DSF concentrations, interacts with RpfF.</text>
</comment>
<dbReference type="SMART" id="SM00388">
    <property type="entry name" value="HisKA"/>
    <property type="match status" value="1"/>
</dbReference>
<dbReference type="SUPFAM" id="SSF47384">
    <property type="entry name" value="Homodimeric domain of signal transducing histidine kinase"/>
    <property type="match status" value="1"/>
</dbReference>
<dbReference type="CDD" id="cd16922">
    <property type="entry name" value="HATPase_EvgS-ArcB-TorS-like"/>
    <property type="match status" value="1"/>
</dbReference>
<keyword evidence="6" id="KW-0418">Kinase</keyword>
<evidence type="ECO:0000256" key="2">
    <source>
        <dbReference type="ARBA" id="ARBA00012438"/>
    </source>
</evidence>
<keyword evidence="7" id="KW-0067">ATP-binding</keyword>
<keyword evidence="14" id="KW-0472">Membrane</keyword>
<dbReference type="InterPro" id="IPR036890">
    <property type="entry name" value="HATPase_C_sf"/>
</dbReference>
<evidence type="ECO:0000256" key="4">
    <source>
        <dbReference type="ARBA" id="ARBA00022679"/>
    </source>
</evidence>
<sequence>MVGAVSWYEAVSLLYRNALFAQLNLALIAALIAVGNVFLGVSPVRAAWWVAAMVCISAGRAALVRVYQRTVSGPAEANLWFRRYYIGSTLSALGWAAGVCVFMIGVSSEARFFTAGMVGATIAGAVPMLAPSRLALRTYVLVSVLPISLIAFFDHREPADTVLAVAALLFMGVIIAGANNLRTMLINSIRLSVERREMIRELQASRDQAEIANRSKSQFLANMSHEIRTPMNGIIGLTELALMDPLDPEVPDHLRMIQASADSLLRILNDILDFSKIEADKVDIEREPFDLHDTLRVATQVLAAPAKSKGLELRLEVAPDVPHTVVGDALRLKQVLTNLTGNAIKFTQHGEVTVSVSVVDTLEEALVVGFSVRDTGIGIDPEVQALVFDAFAQADSSTSRRFGGTGLGLSISRRLVELMGGALGVESHPGQGAHFFFTLPFALKGPAPESESGVDVGAQALTEAPATQRSPAILVVEDNAINQKLAVALLARRGYAVSVADNGLQGLDRMSREGFDLVLMDLQMPVMDGLEASRRRRIHEHEHGLRRTPIVAMTASVREEDRQICLAAGMDDFLAKPLNIAQLYERVDGILHAGPTDRA</sequence>